<dbReference type="EMBL" id="VSRR010006609">
    <property type="protein sequence ID" value="MPC45171.1"/>
    <property type="molecule type" value="Genomic_DNA"/>
</dbReference>
<protein>
    <submittedName>
        <fullName evidence="1">Uncharacterized protein</fullName>
    </submittedName>
</protein>
<organism evidence="1 2">
    <name type="scientific">Portunus trituberculatus</name>
    <name type="common">Swimming crab</name>
    <name type="synonym">Neptunus trituberculatus</name>
    <dbReference type="NCBI Taxonomy" id="210409"/>
    <lineage>
        <taxon>Eukaryota</taxon>
        <taxon>Metazoa</taxon>
        <taxon>Ecdysozoa</taxon>
        <taxon>Arthropoda</taxon>
        <taxon>Crustacea</taxon>
        <taxon>Multicrustacea</taxon>
        <taxon>Malacostraca</taxon>
        <taxon>Eumalacostraca</taxon>
        <taxon>Eucarida</taxon>
        <taxon>Decapoda</taxon>
        <taxon>Pleocyemata</taxon>
        <taxon>Brachyura</taxon>
        <taxon>Eubrachyura</taxon>
        <taxon>Portunoidea</taxon>
        <taxon>Portunidae</taxon>
        <taxon>Portuninae</taxon>
        <taxon>Portunus</taxon>
    </lineage>
</organism>
<dbReference type="Proteomes" id="UP000324222">
    <property type="component" value="Unassembled WGS sequence"/>
</dbReference>
<accession>A0A5B7FD93</accession>
<dbReference type="AlphaFoldDB" id="A0A5B7FD93"/>
<reference evidence="1 2" key="1">
    <citation type="submission" date="2019-05" db="EMBL/GenBank/DDBJ databases">
        <title>Another draft genome of Portunus trituberculatus and its Hox gene families provides insights of decapod evolution.</title>
        <authorList>
            <person name="Jeong J.-H."/>
            <person name="Song I."/>
            <person name="Kim S."/>
            <person name="Choi T."/>
            <person name="Kim D."/>
            <person name="Ryu S."/>
            <person name="Kim W."/>
        </authorList>
    </citation>
    <scope>NUCLEOTIDE SEQUENCE [LARGE SCALE GENOMIC DNA]</scope>
    <source>
        <tissue evidence="1">Muscle</tissue>
    </source>
</reference>
<gene>
    <name evidence="1" type="ORF">E2C01_038861</name>
</gene>
<sequence>MARLRKLSAPSRCRFCTNSCRTGKACRFVNIQVRKRGKEETARLGFCHCISAHSGGGSWRVLVPSFLDGNEGGGRQWPWLGQEKEIT</sequence>
<evidence type="ECO:0000313" key="1">
    <source>
        <dbReference type="EMBL" id="MPC45171.1"/>
    </source>
</evidence>
<name>A0A5B7FD93_PORTR</name>
<comment type="caution">
    <text evidence="1">The sequence shown here is derived from an EMBL/GenBank/DDBJ whole genome shotgun (WGS) entry which is preliminary data.</text>
</comment>
<evidence type="ECO:0000313" key="2">
    <source>
        <dbReference type="Proteomes" id="UP000324222"/>
    </source>
</evidence>
<proteinExistence type="predicted"/>
<keyword evidence="2" id="KW-1185">Reference proteome</keyword>